<dbReference type="PIRSF" id="PIRSF015921">
    <property type="entry name" value="FA_sphinglp_des"/>
    <property type="match status" value="1"/>
</dbReference>
<dbReference type="GO" id="GO:0008610">
    <property type="term" value="P:lipid biosynthetic process"/>
    <property type="evidence" value="ECO:0007669"/>
    <property type="project" value="UniProtKB-ARBA"/>
</dbReference>
<dbReference type="GO" id="GO:0016020">
    <property type="term" value="C:membrane"/>
    <property type="evidence" value="ECO:0007669"/>
    <property type="project" value="TreeGrafter"/>
</dbReference>
<evidence type="ECO:0000259" key="2">
    <source>
        <dbReference type="Pfam" id="PF00487"/>
    </source>
</evidence>
<dbReference type="STRING" id="1223545.GS4_06_00630"/>
<comment type="caution">
    <text evidence="3">The sequence shown here is derived from an EMBL/GenBank/DDBJ whole genome shotgun (WGS) entry which is preliminary data.</text>
</comment>
<dbReference type="PANTHER" id="PTHR19353:SF19">
    <property type="entry name" value="DELTA(5) FATTY ACID DESATURASE C-RELATED"/>
    <property type="match status" value="1"/>
</dbReference>
<proteinExistence type="predicted"/>
<keyword evidence="1" id="KW-1133">Transmembrane helix</keyword>
<dbReference type="Pfam" id="PF00487">
    <property type="entry name" value="FA_desaturase"/>
    <property type="match status" value="1"/>
</dbReference>
<protein>
    <submittedName>
        <fullName evidence="3">Putative fatty acid desaturase</fullName>
    </submittedName>
</protein>
<keyword evidence="4" id="KW-1185">Reference proteome</keyword>
<name>M0QIF2_9ACTN</name>
<feature type="transmembrane region" description="Helical" evidence="1">
    <location>
        <begin position="66"/>
        <end position="86"/>
    </location>
</feature>
<dbReference type="PANTHER" id="PTHR19353">
    <property type="entry name" value="FATTY ACID DESATURASE 2"/>
    <property type="match status" value="1"/>
</dbReference>
<feature type="transmembrane region" description="Helical" evidence="1">
    <location>
        <begin position="40"/>
        <end position="60"/>
    </location>
</feature>
<feature type="transmembrane region" description="Helical" evidence="1">
    <location>
        <begin position="225"/>
        <end position="247"/>
    </location>
</feature>
<organism evidence="3 4">
    <name type="scientific">Gordonia soli NBRC 108243</name>
    <dbReference type="NCBI Taxonomy" id="1223545"/>
    <lineage>
        <taxon>Bacteria</taxon>
        <taxon>Bacillati</taxon>
        <taxon>Actinomycetota</taxon>
        <taxon>Actinomycetes</taxon>
        <taxon>Mycobacteriales</taxon>
        <taxon>Gordoniaceae</taxon>
        <taxon>Gordonia</taxon>
    </lineage>
</organism>
<feature type="domain" description="Fatty acid desaturase" evidence="2">
    <location>
        <begin position="66"/>
        <end position="326"/>
    </location>
</feature>
<evidence type="ECO:0000313" key="3">
    <source>
        <dbReference type="EMBL" id="GAC67217.1"/>
    </source>
</evidence>
<keyword evidence="1" id="KW-0812">Transmembrane</keyword>
<evidence type="ECO:0000313" key="4">
    <source>
        <dbReference type="Proteomes" id="UP000011666"/>
    </source>
</evidence>
<evidence type="ECO:0000256" key="1">
    <source>
        <dbReference type="SAM" id="Phobius"/>
    </source>
</evidence>
<dbReference type="Proteomes" id="UP000011666">
    <property type="component" value="Unassembled WGS sequence"/>
</dbReference>
<reference evidence="3 4" key="1">
    <citation type="submission" date="2013-01" db="EMBL/GenBank/DDBJ databases">
        <title>Whole genome shotgun sequence of Gordonia soli NBRC 108243.</title>
        <authorList>
            <person name="Isaki-Nakamura S."/>
            <person name="Hosoyama A."/>
            <person name="Tsuchikane K."/>
            <person name="Ando Y."/>
            <person name="Baba S."/>
            <person name="Ohji S."/>
            <person name="Hamada M."/>
            <person name="Tamura T."/>
            <person name="Yamazoe A."/>
            <person name="Yamazaki S."/>
            <person name="Fujita N."/>
        </authorList>
    </citation>
    <scope>NUCLEOTIDE SEQUENCE [LARGE SCALE GENOMIC DNA]</scope>
    <source>
        <strain evidence="3 4">NBRC 108243</strain>
    </source>
</reference>
<gene>
    <name evidence="3" type="ORF">GS4_06_00630</name>
</gene>
<feature type="transmembrane region" description="Helical" evidence="1">
    <location>
        <begin position="201"/>
        <end position="219"/>
    </location>
</feature>
<dbReference type="CDD" id="cd03506">
    <property type="entry name" value="Delta6-FADS-like"/>
    <property type="match status" value="1"/>
</dbReference>
<sequence length="359" mass="39481">MSDVHSTATATTTTAKKYVSSYTDLAAEVRASGLLERRHTFYLTRIVLVVAAFVATWTTVVLVGDSWWQLALGVVAALISTQFGFLGHDGAHRQIFDSAAANEWTARLLAAGGAGLSLHWWRAKHNRHHKAPNQIGIDPDIADGPIAFVPAVADTRSGAYAWFTRRQGWFFIPLLTLEGLNLHVASLQALVTSRTPVPHRALEITLIALRLGLGVAIPFVVMSPAQAVCFIAIQLGLFGLLLGGAFAPNHKGMPLVPKDMRVDFLRRQVLMSRNISGGRLTDFMMGGLNYQIEHHLFPSMPRPNLAKVRPLVRAHCARHGITYTETSLLTSYTIVIRYLNQAGLGERDPFTCPLVRSYR</sequence>
<dbReference type="eggNOG" id="COG3239">
    <property type="taxonomic scope" value="Bacteria"/>
</dbReference>
<keyword evidence="1" id="KW-0472">Membrane</keyword>
<dbReference type="RefSeq" id="WP_007618157.1">
    <property type="nucleotide sequence ID" value="NZ_BANX01000006.1"/>
</dbReference>
<dbReference type="InterPro" id="IPR005804">
    <property type="entry name" value="FA_desaturase_dom"/>
</dbReference>
<dbReference type="GO" id="GO:0016717">
    <property type="term" value="F:oxidoreductase activity, acting on paired donors, with oxidation of a pair of donors resulting in the reduction of molecular oxygen to two molecules of water"/>
    <property type="evidence" value="ECO:0007669"/>
    <property type="project" value="TreeGrafter"/>
</dbReference>
<dbReference type="InterPro" id="IPR012171">
    <property type="entry name" value="Fatty_acid_desaturase"/>
</dbReference>
<dbReference type="AlphaFoldDB" id="M0QIF2"/>
<accession>M0QIF2</accession>
<dbReference type="EMBL" id="BANX01000006">
    <property type="protein sequence ID" value="GAC67217.1"/>
    <property type="molecule type" value="Genomic_DNA"/>
</dbReference>